<reference evidence="1 2" key="1">
    <citation type="submission" date="2019-03" db="EMBL/GenBank/DDBJ databases">
        <title>Genomic Encyclopedia of Type Strains, Phase IV (KMG-IV): sequencing the most valuable type-strain genomes for metagenomic binning, comparative biology and taxonomic classification.</title>
        <authorList>
            <person name="Goeker M."/>
        </authorList>
    </citation>
    <scope>NUCLEOTIDE SEQUENCE [LARGE SCALE GENOMIC DNA]</scope>
    <source>
        <strain evidence="1 2">DSM 25082</strain>
    </source>
</reference>
<dbReference type="Proteomes" id="UP000295357">
    <property type="component" value="Unassembled WGS sequence"/>
</dbReference>
<gene>
    <name evidence="1" type="ORF">DFR39_10767</name>
</gene>
<name>A0A4R6MY96_9BURK</name>
<evidence type="ECO:0000313" key="1">
    <source>
        <dbReference type="EMBL" id="TDP07534.1"/>
    </source>
</evidence>
<organism evidence="1 2">
    <name type="scientific">Roseateles asaccharophilus</name>
    <dbReference type="NCBI Taxonomy" id="582607"/>
    <lineage>
        <taxon>Bacteria</taxon>
        <taxon>Pseudomonadati</taxon>
        <taxon>Pseudomonadota</taxon>
        <taxon>Betaproteobacteria</taxon>
        <taxon>Burkholderiales</taxon>
        <taxon>Sphaerotilaceae</taxon>
        <taxon>Roseateles</taxon>
    </lineage>
</organism>
<sequence length="31" mass="3297">MDWVFLGLSLLLFGLALGLAAASHKLEGKQP</sequence>
<dbReference type="EMBL" id="SNXE01000007">
    <property type="protein sequence ID" value="TDP07534.1"/>
    <property type="molecule type" value="Genomic_DNA"/>
</dbReference>
<evidence type="ECO:0000313" key="2">
    <source>
        <dbReference type="Proteomes" id="UP000295357"/>
    </source>
</evidence>
<protein>
    <submittedName>
        <fullName evidence="1">Uncharacterized protein</fullName>
    </submittedName>
</protein>
<proteinExistence type="predicted"/>
<keyword evidence="2" id="KW-1185">Reference proteome</keyword>
<comment type="caution">
    <text evidence="1">The sequence shown here is derived from an EMBL/GenBank/DDBJ whole genome shotgun (WGS) entry which is preliminary data.</text>
</comment>
<accession>A0A4R6MY96</accession>
<dbReference type="AlphaFoldDB" id="A0A4R6MY96"/>